<evidence type="ECO:0000313" key="2">
    <source>
        <dbReference type="EMBL" id="MCX3267246.1"/>
    </source>
</evidence>
<keyword evidence="3" id="KW-1185">Reference proteome</keyword>
<dbReference type="AlphaFoldDB" id="A0A9X3DJD7"/>
<reference evidence="2" key="1">
    <citation type="submission" date="2022-11" db="EMBL/GenBank/DDBJ databases">
        <authorList>
            <person name="Graham C."/>
            <person name="Newman J.D."/>
        </authorList>
    </citation>
    <scope>NUCLEOTIDE SEQUENCE</scope>
    <source>
        <strain evidence="2">DSM 19486</strain>
    </source>
</reference>
<dbReference type="Pfam" id="PF00535">
    <property type="entry name" value="Glycos_transf_2"/>
    <property type="match status" value="1"/>
</dbReference>
<dbReference type="EMBL" id="JAPJUH010000007">
    <property type="protein sequence ID" value="MCX3267246.1"/>
    <property type="molecule type" value="Genomic_DNA"/>
</dbReference>
<feature type="domain" description="Glycosyltransferase 2-like" evidence="1">
    <location>
        <begin position="24"/>
        <end position="181"/>
    </location>
</feature>
<dbReference type="InterPro" id="IPR029044">
    <property type="entry name" value="Nucleotide-diphossugar_trans"/>
</dbReference>
<comment type="caution">
    <text evidence="2">The sequence shown here is derived from an EMBL/GenBank/DDBJ whole genome shotgun (WGS) entry which is preliminary data.</text>
</comment>
<accession>A0A9X3DJD7</accession>
<dbReference type="RefSeq" id="WP_010602682.1">
    <property type="nucleotide sequence ID" value="NZ_JAPJUH010000007.1"/>
</dbReference>
<dbReference type="Proteomes" id="UP001142592">
    <property type="component" value="Unassembled WGS sequence"/>
</dbReference>
<sequence>MNQLLPIETKFLFKGEVHPSLQLSVIVPAKNESGFIVKTLDALRLQLNELGIAINMDLYEVLVLANNCTDDTFHICKMYQQQYPEFHLHVECIELEEKQAHIGTARRLLMDAAHLRIMKVAGKRGIIVSTDADSEVAPDWVYHIMKEIAAGADVIGGRILPRDTPEISRRHHLRDVTYRFLKTRLESAIDPSDTNPWPRHFQCYGPSLAVTCEMYEKAGRLPMIPYLEDEEFRKALNRVDAKIRHSPKVRIYTSGRLDGRVKFGFSVQLKHWSEMSLRSEEQQVESLDALIFKFDFKNRLRNIWNNGNFETYSLSALAALADWAEMDDVELVNIFNTSIYFESLWEKIEQRLHQQGHSSIVYEPINLVISAMRMHFHQRSKVTIKKLTKELIVGSKALAG</sequence>
<dbReference type="InterPro" id="IPR001173">
    <property type="entry name" value="Glyco_trans_2-like"/>
</dbReference>
<dbReference type="PANTHER" id="PTHR48090">
    <property type="entry name" value="UNDECAPRENYL-PHOSPHATE 4-DEOXY-4-FORMAMIDO-L-ARABINOSE TRANSFERASE-RELATED"/>
    <property type="match status" value="1"/>
</dbReference>
<dbReference type="PANTHER" id="PTHR48090:SF6">
    <property type="entry name" value="SLR5056 PROTEIN"/>
    <property type="match status" value="1"/>
</dbReference>
<name>A0A9X3DJD7_9SPHI</name>
<proteinExistence type="predicted"/>
<gene>
    <name evidence="2" type="ORF">OQZ29_20965</name>
</gene>
<dbReference type="SUPFAM" id="SSF53448">
    <property type="entry name" value="Nucleotide-diphospho-sugar transferases"/>
    <property type="match status" value="1"/>
</dbReference>
<dbReference type="Gene3D" id="3.90.550.10">
    <property type="entry name" value="Spore Coat Polysaccharide Biosynthesis Protein SpsA, Chain A"/>
    <property type="match status" value="1"/>
</dbReference>
<organism evidence="2 3">
    <name type="scientific">Pedobacter agri</name>
    <dbReference type="NCBI Taxonomy" id="454586"/>
    <lineage>
        <taxon>Bacteria</taxon>
        <taxon>Pseudomonadati</taxon>
        <taxon>Bacteroidota</taxon>
        <taxon>Sphingobacteriia</taxon>
        <taxon>Sphingobacteriales</taxon>
        <taxon>Sphingobacteriaceae</taxon>
        <taxon>Pedobacter</taxon>
    </lineage>
</organism>
<evidence type="ECO:0000313" key="3">
    <source>
        <dbReference type="Proteomes" id="UP001142592"/>
    </source>
</evidence>
<evidence type="ECO:0000259" key="1">
    <source>
        <dbReference type="Pfam" id="PF00535"/>
    </source>
</evidence>
<dbReference type="InterPro" id="IPR050256">
    <property type="entry name" value="Glycosyltransferase_2"/>
</dbReference>
<protein>
    <submittedName>
        <fullName evidence="2">Glycosyltransferase family 2 protein</fullName>
    </submittedName>
</protein>